<sequence length="488" mass="52431">MIRLGLFRLVTIVAVAIPSLTNEFKTIDDIGWYSAVYGLIFSSMNFFFGKMYTLFSLKTMYIVSVFIFELGSVICTFAPTSKVFIFGRAVAGLGAAGQGAGSMAFISRCFPNHKRPVANGFLGFAQSFGLVSAPIIGGALTDAFTWRACFGINVPIGVVAIAITALWMKDPFPNPDLELPIREKLKRIDPFGTLLILPSIVCLMMGLQWGGSRYGWQDWRIILLFALFLALVVGFAYVQHRQQDKAILPPRILKNRTVLASALFTCCTNGLLAVTEYYIAIYFQGVRGYTATRAGILGLPMIAGLALASIGSAFGTTWVGYYTPFMLATSVLAPIATGILTTIDLDDSQAKVAALLGFIGVAVGVGVQQPFTATMTVMPPKDVSVALGVLIFGAGIGSSLFVAVSATLFQSRLAYEVSKYAPGSNMTALGHAGLSEIRKTVGSDHLKDVLFGYNEAVIQTLYLPLGLALLTIVGSAFTEIKSVKKKRE</sequence>
<evidence type="ECO:0000256" key="1">
    <source>
        <dbReference type="ARBA" id="ARBA00004141"/>
    </source>
</evidence>
<feature type="transmembrane region" description="Helical" evidence="5">
    <location>
        <begin position="144"/>
        <end position="167"/>
    </location>
</feature>
<feature type="domain" description="Major facilitator superfamily (MFS) profile" evidence="7">
    <location>
        <begin position="1"/>
        <end position="483"/>
    </location>
</feature>
<evidence type="ECO:0000256" key="2">
    <source>
        <dbReference type="ARBA" id="ARBA00022692"/>
    </source>
</evidence>
<comment type="caution">
    <text evidence="8">The sequence shown here is derived from an EMBL/GenBank/DDBJ whole genome shotgun (WGS) entry which is preliminary data.</text>
</comment>
<feature type="transmembrane region" description="Helical" evidence="5">
    <location>
        <begin position="352"/>
        <end position="371"/>
    </location>
</feature>
<feature type="transmembrane region" description="Helical" evidence="5">
    <location>
        <begin position="295"/>
        <end position="314"/>
    </location>
</feature>
<dbReference type="InterPro" id="IPR011701">
    <property type="entry name" value="MFS"/>
</dbReference>
<protein>
    <recommendedName>
        <fullName evidence="7">Major facilitator superfamily (MFS) profile domain-containing protein</fullName>
    </recommendedName>
</protein>
<feature type="transmembrane region" description="Helical" evidence="5">
    <location>
        <begin position="383"/>
        <end position="409"/>
    </location>
</feature>
<dbReference type="Pfam" id="PF07690">
    <property type="entry name" value="MFS_1"/>
    <property type="match status" value="1"/>
</dbReference>
<evidence type="ECO:0000259" key="7">
    <source>
        <dbReference type="PROSITE" id="PS50850"/>
    </source>
</evidence>
<dbReference type="Gene3D" id="1.20.1250.20">
    <property type="entry name" value="MFS general substrate transporter like domains"/>
    <property type="match status" value="1"/>
</dbReference>
<keyword evidence="9" id="KW-1185">Reference proteome</keyword>
<feature type="transmembrane region" description="Helical" evidence="5">
    <location>
        <begin position="456"/>
        <end position="477"/>
    </location>
</feature>
<feature type="transmembrane region" description="Helical" evidence="5">
    <location>
        <begin position="321"/>
        <end position="340"/>
    </location>
</feature>
<evidence type="ECO:0000256" key="3">
    <source>
        <dbReference type="ARBA" id="ARBA00022989"/>
    </source>
</evidence>
<keyword evidence="4 5" id="KW-0472">Membrane</keyword>
<feature type="transmembrane region" description="Helical" evidence="5">
    <location>
        <begin position="188"/>
        <end position="207"/>
    </location>
</feature>
<evidence type="ECO:0000256" key="5">
    <source>
        <dbReference type="SAM" id="Phobius"/>
    </source>
</evidence>
<keyword evidence="6" id="KW-0732">Signal</keyword>
<evidence type="ECO:0000313" key="9">
    <source>
        <dbReference type="Proteomes" id="UP001345013"/>
    </source>
</evidence>
<proteinExistence type="predicted"/>
<feature type="transmembrane region" description="Helical" evidence="5">
    <location>
        <begin position="258"/>
        <end position="283"/>
    </location>
</feature>
<feature type="transmembrane region" description="Helical" evidence="5">
    <location>
        <begin position="60"/>
        <end position="79"/>
    </location>
</feature>
<feature type="signal peptide" evidence="6">
    <location>
        <begin position="1"/>
        <end position="16"/>
    </location>
</feature>
<organism evidence="8 9">
    <name type="scientific">Lithohypha guttulata</name>
    <dbReference type="NCBI Taxonomy" id="1690604"/>
    <lineage>
        <taxon>Eukaryota</taxon>
        <taxon>Fungi</taxon>
        <taxon>Dikarya</taxon>
        <taxon>Ascomycota</taxon>
        <taxon>Pezizomycotina</taxon>
        <taxon>Eurotiomycetes</taxon>
        <taxon>Chaetothyriomycetidae</taxon>
        <taxon>Chaetothyriales</taxon>
        <taxon>Trichomeriaceae</taxon>
        <taxon>Lithohypha</taxon>
    </lineage>
</organism>
<feature type="transmembrane region" description="Helical" evidence="5">
    <location>
        <begin position="31"/>
        <end position="48"/>
    </location>
</feature>
<dbReference type="InterPro" id="IPR036259">
    <property type="entry name" value="MFS_trans_sf"/>
</dbReference>
<accession>A0ABR0K4G3</accession>
<dbReference type="PROSITE" id="PS50850">
    <property type="entry name" value="MFS"/>
    <property type="match status" value="1"/>
</dbReference>
<keyword evidence="3 5" id="KW-1133">Transmembrane helix</keyword>
<feature type="chain" id="PRO_5047403025" description="Major facilitator superfamily (MFS) profile domain-containing protein" evidence="6">
    <location>
        <begin position="17"/>
        <end position="488"/>
    </location>
</feature>
<evidence type="ECO:0000256" key="4">
    <source>
        <dbReference type="ARBA" id="ARBA00023136"/>
    </source>
</evidence>
<reference evidence="8 9" key="1">
    <citation type="submission" date="2023-08" db="EMBL/GenBank/DDBJ databases">
        <title>Black Yeasts Isolated from many extreme environments.</title>
        <authorList>
            <person name="Coleine C."/>
            <person name="Stajich J.E."/>
            <person name="Selbmann L."/>
        </authorList>
    </citation>
    <scope>NUCLEOTIDE SEQUENCE [LARGE SCALE GENOMIC DNA]</scope>
    <source>
        <strain evidence="8 9">CCFEE 5885</strain>
    </source>
</reference>
<name>A0ABR0K4G3_9EURO</name>
<evidence type="ECO:0000256" key="6">
    <source>
        <dbReference type="SAM" id="SignalP"/>
    </source>
</evidence>
<comment type="subcellular location">
    <subcellularLocation>
        <location evidence="1">Membrane</location>
        <topology evidence="1">Multi-pass membrane protein</topology>
    </subcellularLocation>
</comment>
<dbReference type="InterPro" id="IPR020846">
    <property type="entry name" value="MFS_dom"/>
</dbReference>
<dbReference type="Proteomes" id="UP001345013">
    <property type="component" value="Unassembled WGS sequence"/>
</dbReference>
<feature type="transmembrane region" description="Helical" evidence="5">
    <location>
        <begin position="219"/>
        <end position="238"/>
    </location>
</feature>
<dbReference type="PANTHER" id="PTHR23501:SF198">
    <property type="entry name" value="AZOLE RESISTANCE PROTEIN 1-RELATED"/>
    <property type="match status" value="1"/>
</dbReference>
<feature type="transmembrane region" description="Helical" evidence="5">
    <location>
        <begin position="118"/>
        <end position="138"/>
    </location>
</feature>
<dbReference type="EMBL" id="JAVRRG010000097">
    <property type="protein sequence ID" value="KAK5086250.1"/>
    <property type="molecule type" value="Genomic_DNA"/>
</dbReference>
<dbReference type="SUPFAM" id="SSF103473">
    <property type="entry name" value="MFS general substrate transporter"/>
    <property type="match status" value="1"/>
</dbReference>
<dbReference type="PANTHER" id="PTHR23501">
    <property type="entry name" value="MAJOR FACILITATOR SUPERFAMILY"/>
    <property type="match status" value="1"/>
</dbReference>
<gene>
    <name evidence="8" type="ORF">LTR24_006968</name>
</gene>
<feature type="transmembrane region" description="Helical" evidence="5">
    <location>
        <begin position="85"/>
        <end position="106"/>
    </location>
</feature>
<evidence type="ECO:0000313" key="8">
    <source>
        <dbReference type="EMBL" id="KAK5086250.1"/>
    </source>
</evidence>
<keyword evidence="2 5" id="KW-0812">Transmembrane</keyword>